<dbReference type="GO" id="GO:0016747">
    <property type="term" value="F:acyltransferase activity, transferring groups other than amino-acyl groups"/>
    <property type="evidence" value="ECO:0007669"/>
    <property type="project" value="InterPro"/>
</dbReference>
<accession>A0A6M4GUL1</accession>
<dbReference type="RefSeq" id="WP_171092000.1">
    <property type="nucleotide sequence ID" value="NZ_CP053069.1"/>
</dbReference>
<dbReference type="Proteomes" id="UP000501534">
    <property type="component" value="Chromosome"/>
</dbReference>
<proteinExistence type="predicted"/>
<dbReference type="EMBL" id="CP053069">
    <property type="protein sequence ID" value="QJR11021.1"/>
    <property type="molecule type" value="Genomic_DNA"/>
</dbReference>
<dbReference type="AlphaFoldDB" id="A0A6M4GUL1"/>
<dbReference type="SUPFAM" id="SSF55729">
    <property type="entry name" value="Acyl-CoA N-acyltransferases (Nat)"/>
    <property type="match status" value="1"/>
</dbReference>
<evidence type="ECO:0000259" key="1">
    <source>
        <dbReference type="PROSITE" id="PS51186"/>
    </source>
</evidence>
<organism evidence="2 3">
    <name type="scientific">Usitatibacter rugosus</name>
    <dbReference type="NCBI Taxonomy" id="2732067"/>
    <lineage>
        <taxon>Bacteria</taxon>
        <taxon>Pseudomonadati</taxon>
        <taxon>Pseudomonadota</taxon>
        <taxon>Betaproteobacteria</taxon>
        <taxon>Nitrosomonadales</taxon>
        <taxon>Usitatibacteraceae</taxon>
        <taxon>Usitatibacter</taxon>
    </lineage>
</organism>
<dbReference type="InterPro" id="IPR000182">
    <property type="entry name" value="GNAT_dom"/>
</dbReference>
<sequence length="179" mass="20005">MEPAQAPRWITGPAPGLVGELVRLHGTHYVGGLGWSPVFEALCAEQLGEIARHFGARDDVTAFSAWAGDEFLAGLVMDARPAERPGARLRFLIASDAARGHGLGHALLERAIAWSECRGDPAVWLTTVAGLEASSHLYRKFGFRILEERIDRTWGDEHREQLWELRFRDLRVRQEEPQA</sequence>
<dbReference type="PROSITE" id="PS51186">
    <property type="entry name" value="GNAT"/>
    <property type="match status" value="1"/>
</dbReference>
<dbReference type="CDD" id="cd04301">
    <property type="entry name" value="NAT_SF"/>
    <property type="match status" value="1"/>
</dbReference>
<feature type="domain" description="N-acetyltransferase" evidence="1">
    <location>
        <begin position="19"/>
        <end position="168"/>
    </location>
</feature>
<dbReference type="InterPro" id="IPR016181">
    <property type="entry name" value="Acyl_CoA_acyltransferase"/>
</dbReference>
<dbReference type="Gene3D" id="3.40.630.30">
    <property type="match status" value="1"/>
</dbReference>
<protein>
    <recommendedName>
        <fullName evidence="1">N-acetyltransferase domain-containing protein</fullName>
    </recommendedName>
</protein>
<gene>
    <name evidence="2" type="ORF">DSM104443_02092</name>
</gene>
<dbReference type="Pfam" id="PF00583">
    <property type="entry name" value="Acetyltransf_1"/>
    <property type="match status" value="1"/>
</dbReference>
<keyword evidence="3" id="KW-1185">Reference proteome</keyword>
<dbReference type="KEGG" id="uru:DSM104443_02092"/>
<evidence type="ECO:0000313" key="2">
    <source>
        <dbReference type="EMBL" id="QJR11021.1"/>
    </source>
</evidence>
<reference evidence="2 3" key="1">
    <citation type="submission" date="2020-04" db="EMBL/GenBank/DDBJ databases">
        <title>Usitatibacter rugosus gen. nov., sp. nov. and Usitatibacter palustris sp. nov., novel members of Usitatibacteraceae fam. nov. within the order Nitrosomonadales isolated from soil.</title>
        <authorList>
            <person name="Huber K.J."/>
            <person name="Neumann-Schaal M."/>
            <person name="Geppert A."/>
            <person name="Luckner M."/>
            <person name="Wanner G."/>
            <person name="Overmann J."/>
        </authorList>
    </citation>
    <scope>NUCLEOTIDE SEQUENCE [LARGE SCALE GENOMIC DNA]</scope>
    <source>
        <strain evidence="2 3">0125_3</strain>
    </source>
</reference>
<evidence type="ECO:0000313" key="3">
    <source>
        <dbReference type="Proteomes" id="UP000501534"/>
    </source>
</evidence>
<name>A0A6M4GUL1_9PROT</name>